<feature type="domain" description="Peptidase A1" evidence="10">
    <location>
        <begin position="65"/>
        <end position="416"/>
    </location>
</feature>
<evidence type="ECO:0000313" key="11">
    <source>
        <dbReference type="EMBL" id="TKA71716.1"/>
    </source>
</evidence>
<evidence type="ECO:0000256" key="1">
    <source>
        <dbReference type="ARBA" id="ARBA00007447"/>
    </source>
</evidence>
<organism evidence="11 12">
    <name type="scientific">Friedmanniomyces simplex</name>
    <dbReference type="NCBI Taxonomy" id="329884"/>
    <lineage>
        <taxon>Eukaryota</taxon>
        <taxon>Fungi</taxon>
        <taxon>Dikarya</taxon>
        <taxon>Ascomycota</taxon>
        <taxon>Pezizomycotina</taxon>
        <taxon>Dothideomycetes</taxon>
        <taxon>Dothideomycetidae</taxon>
        <taxon>Mycosphaerellales</taxon>
        <taxon>Teratosphaeriaceae</taxon>
        <taxon>Friedmanniomyces</taxon>
    </lineage>
</organism>
<keyword evidence="5 7" id="KW-0378">Hydrolase</keyword>
<dbReference type="Proteomes" id="UP000309340">
    <property type="component" value="Unassembled WGS sequence"/>
</dbReference>
<dbReference type="InterPro" id="IPR033121">
    <property type="entry name" value="PEPTIDASE_A1"/>
</dbReference>
<dbReference type="PANTHER" id="PTHR47966:SF65">
    <property type="entry name" value="ASPARTIC-TYPE ENDOPEPTIDASE"/>
    <property type="match status" value="1"/>
</dbReference>
<dbReference type="STRING" id="329884.A0A4U0X852"/>
<gene>
    <name evidence="11" type="ORF">B0A55_10833</name>
</gene>
<protein>
    <recommendedName>
        <fullName evidence="10">Peptidase A1 domain-containing protein</fullName>
    </recommendedName>
</protein>
<evidence type="ECO:0000256" key="4">
    <source>
        <dbReference type="ARBA" id="ARBA00022750"/>
    </source>
</evidence>
<evidence type="ECO:0000313" key="12">
    <source>
        <dbReference type="Proteomes" id="UP000309340"/>
    </source>
</evidence>
<feature type="region of interest" description="Disordered" evidence="8">
    <location>
        <begin position="487"/>
        <end position="518"/>
    </location>
</feature>
<keyword evidence="2 7" id="KW-0645">Protease</keyword>
<dbReference type="InterPro" id="IPR001969">
    <property type="entry name" value="Aspartic_peptidase_AS"/>
</dbReference>
<comment type="similarity">
    <text evidence="1 7">Belongs to the peptidase A1 family.</text>
</comment>
<dbReference type="InterPro" id="IPR033876">
    <property type="entry name" value="SAP-like"/>
</dbReference>
<evidence type="ECO:0000256" key="9">
    <source>
        <dbReference type="SAM" id="SignalP"/>
    </source>
</evidence>
<feature type="compositionally biased region" description="Gly residues" evidence="8">
    <location>
        <begin position="494"/>
        <end position="516"/>
    </location>
</feature>
<feature type="active site" evidence="6">
    <location>
        <position position="295"/>
    </location>
</feature>
<evidence type="ECO:0000259" key="10">
    <source>
        <dbReference type="PROSITE" id="PS51767"/>
    </source>
</evidence>
<dbReference type="Pfam" id="PF00026">
    <property type="entry name" value="Asp"/>
    <property type="match status" value="1"/>
</dbReference>
<reference evidence="11 12" key="1">
    <citation type="submission" date="2017-03" db="EMBL/GenBank/DDBJ databases">
        <title>Genomes of endolithic fungi from Antarctica.</title>
        <authorList>
            <person name="Coleine C."/>
            <person name="Masonjones S."/>
            <person name="Stajich J.E."/>
        </authorList>
    </citation>
    <scope>NUCLEOTIDE SEQUENCE [LARGE SCALE GENOMIC DNA]</scope>
    <source>
        <strain evidence="11 12">CCFEE 5184</strain>
    </source>
</reference>
<dbReference type="InterPro" id="IPR021109">
    <property type="entry name" value="Peptidase_aspartic_dom_sf"/>
</dbReference>
<sequence length="558" mass="56698">MRTATPSSLALLATAAHALPELLITKRDADLRTSPVARGLLKRQGGGTVETNVYDILTYSSGGAYYANVTVGTPPQDQVVILDTGSSDLYFDASTAPACDTTGPYSCRGGTFNPKNSNTYNVVDPAPAFNTSFGDGSTAMGPFAEDMIGIGDVVLSNVQFGVALEVNSTTGYAIGLMGVGYSENEATQHQYPNMPEVLRDSGVINSRLYSVYLNSIGETSGSILFGGIDTSKYTGEMATLNLLTDVNTGGIDQFISTVTAMSASVSGKVTPMFSGGSNSDAAYGQTDTALPVLLDTGSSAWSMPQNYYTQYIAPAFPYVDQQGLCSCSHQNDDTTLTLEFGSKINITVPIREFVVPIYNSTTNQPYPYSSSGSDTACAFMIVPAAPTGQGFQTLGDAILRSMYVVFDLDNGQVSLAQAALNSTASPAIHTVSAGASGVAKAISSASYSGAPQQTGSIAAEVNGTASFGVSTAQSTIGSATGTAAVPADAQASGTSGGSRSGGSGGSGSGTGSGGGATSSAAAVALGRTRSGGEVRWSSVWGVGAWVFGMGVLGAAVVL</sequence>
<evidence type="ECO:0000256" key="3">
    <source>
        <dbReference type="ARBA" id="ARBA00022729"/>
    </source>
</evidence>
<evidence type="ECO:0000256" key="6">
    <source>
        <dbReference type="PIRSR" id="PIRSR601461-1"/>
    </source>
</evidence>
<dbReference type="EMBL" id="NAJQ01000339">
    <property type="protein sequence ID" value="TKA71716.1"/>
    <property type="molecule type" value="Genomic_DNA"/>
</dbReference>
<dbReference type="SUPFAM" id="SSF50630">
    <property type="entry name" value="Acid proteases"/>
    <property type="match status" value="1"/>
</dbReference>
<evidence type="ECO:0000256" key="5">
    <source>
        <dbReference type="ARBA" id="ARBA00022801"/>
    </source>
</evidence>
<keyword evidence="12" id="KW-1185">Reference proteome</keyword>
<dbReference type="CDD" id="cd05474">
    <property type="entry name" value="SAP_like"/>
    <property type="match status" value="1"/>
</dbReference>
<name>A0A4U0X852_9PEZI</name>
<dbReference type="GO" id="GO:0004190">
    <property type="term" value="F:aspartic-type endopeptidase activity"/>
    <property type="evidence" value="ECO:0007669"/>
    <property type="project" value="UniProtKB-KW"/>
</dbReference>
<evidence type="ECO:0000256" key="2">
    <source>
        <dbReference type="ARBA" id="ARBA00022670"/>
    </source>
</evidence>
<dbReference type="OrthoDB" id="771136at2759"/>
<accession>A0A4U0X852</accession>
<dbReference type="PROSITE" id="PS51767">
    <property type="entry name" value="PEPTIDASE_A1"/>
    <property type="match status" value="1"/>
</dbReference>
<dbReference type="InterPro" id="IPR001461">
    <property type="entry name" value="Aspartic_peptidase_A1"/>
</dbReference>
<evidence type="ECO:0000256" key="7">
    <source>
        <dbReference type="RuleBase" id="RU000454"/>
    </source>
</evidence>
<comment type="caution">
    <text evidence="11">The sequence shown here is derived from an EMBL/GenBank/DDBJ whole genome shotgun (WGS) entry which is preliminary data.</text>
</comment>
<dbReference type="PRINTS" id="PR00792">
    <property type="entry name" value="PEPSIN"/>
</dbReference>
<feature type="chain" id="PRO_5020798503" description="Peptidase A1 domain-containing protein" evidence="9">
    <location>
        <begin position="19"/>
        <end position="558"/>
    </location>
</feature>
<feature type="active site" evidence="6">
    <location>
        <position position="83"/>
    </location>
</feature>
<evidence type="ECO:0000256" key="8">
    <source>
        <dbReference type="SAM" id="MobiDB-lite"/>
    </source>
</evidence>
<dbReference type="AlphaFoldDB" id="A0A4U0X852"/>
<proteinExistence type="inferred from homology"/>
<dbReference type="GO" id="GO:0006508">
    <property type="term" value="P:proteolysis"/>
    <property type="evidence" value="ECO:0007669"/>
    <property type="project" value="UniProtKB-KW"/>
</dbReference>
<dbReference type="PANTHER" id="PTHR47966">
    <property type="entry name" value="BETA-SITE APP-CLEAVING ENZYME, ISOFORM A-RELATED"/>
    <property type="match status" value="1"/>
</dbReference>
<keyword evidence="3 9" id="KW-0732">Signal</keyword>
<dbReference type="Gene3D" id="2.40.70.10">
    <property type="entry name" value="Acid Proteases"/>
    <property type="match status" value="2"/>
</dbReference>
<keyword evidence="4 7" id="KW-0064">Aspartyl protease</keyword>
<feature type="signal peptide" evidence="9">
    <location>
        <begin position="1"/>
        <end position="18"/>
    </location>
</feature>
<dbReference type="PROSITE" id="PS00141">
    <property type="entry name" value="ASP_PROTEASE"/>
    <property type="match status" value="1"/>
</dbReference>